<organism evidence="2 3">
    <name type="scientific">Boudabousia liubingyangii</name>
    <dbReference type="NCBI Taxonomy" id="1921764"/>
    <lineage>
        <taxon>Bacteria</taxon>
        <taxon>Bacillati</taxon>
        <taxon>Actinomycetota</taxon>
        <taxon>Actinomycetes</taxon>
        <taxon>Actinomycetales</taxon>
        <taxon>Actinomycetaceae</taxon>
        <taxon>Boudabousia</taxon>
    </lineage>
</organism>
<accession>A0A1Q5PNQ1</accession>
<feature type="transmembrane region" description="Helical" evidence="1">
    <location>
        <begin position="78"/>
        <end position="102"/>
    </location>
</feature>
<feature type="transmembrane region" description="Helical" evidence="1">
    <location>
        <begin position="12"/>
        <end position="35"/>
    </location>
</feature>
<evidence type="ECO:0000313" key="3">
    <source>
        <dbReference type="Proteomes" id="UP000186785"/>
    </source>
</evidence>
<keyword evidence="1" id="KW-1133">Transmembrane helix</keyword>
<keyword evidence="1" id="KW-0812">Transmembrane</keyword>
<evidence type="ECO:0000256" key="1">
    <source>
        <dbReference type="SAM" id="Phobius"/>
    </source>
</evidence>
<dbReference type="STRING" id="1921764.BSR28_03430"/>
<proteinExistence type="predicted"/>
<keyword evidence="3" id="KW-1185">Reference proteome</keyword>
<gene>
    <name evidence="2" type="ORF">BSR29_03860</name>
</gene>
<comment type="caution">
    <text evidence="2">The sequence shown here is derived from an EMBL/GenBank/DDBJ whole genome shotgun (WGS) entry which is preliminary data.</text>
</comment>
<protein>
    <submittedName>
        <fullName evidence="2">Uncharacterized protein</fullName>
    </submittedName>
</protein>
<feature type="transmembrane region" description="Helical" evidence="1">
    <location>
        <begin position="114"/>
        <end position="132"/>
    </location>
</feature>
<dbReference type="AlphaFoldDB" id="A0A1Q5PNQ1"/>
<feature type="transmembrane region" description="Helical" evidence="1">
    <location>
        <begin position="47"/>
        <end position="66"/>
    </location>
</feature>
<keyword evidence="1" id="KW-0472">Membrane</keyword>
<dbReference type="EMBL" id="MQSV01000002">
    <property type="protein sequence ID" value="OKL49183.1"/>
    <property type="molecule type" value="Genomic_DNA"/>
</dbReference>
<evidence type="ECO:0000313" key="2">
    <source>
        <dbReference type="EMBL" id="OKL49183.1"/>
    </source>
</evidence>
<reference evidence="2 3" key="1">
    <citation type="submission" date="2016-11" db="EMBL/GenBank/DDBJ databases">
        <title>Actinomyces gypaetusis sp. nov. isolated from the vulture Gypaetus barbatus in Qinghai Tibet Plateau China.</title>
        <authorList>
            <person name="Meng X."/>
        </authorList>
    </citation>
    <scope>NUCLEOTIDE SEQUENCE [LARGE SCALE GENOMIC DNA]</scope>
    <source>
        <strain evidence="2 3">VUL4_2</strain>
    </source>
</reference>
<dbReference type="Proteomes" id="UP000186785">
    <property type="component" value="Unassembled WGS sequence"/>
</dbReference>
<name>A0A1Q5PNQ1_9ACTO</name>
<sequence>MREETQRTPLQGYLRALLLTLGVGLFLVLPTDILPNPIFSREVPVRWWEYLAVGATLILTFLWFALPAAPKDPQAGRFATIIGATLFAVACPVCNKIVLLLLGTSGALGLWAPAQPYIAAIAVAALALALWLRVRPRPLSL</sequence>